<feature type="domain" description="LysM" evidence="3">
    <location>
        <begin position="194"/>
        <end position="251"/>
    </location>
</feature>
<dbReference type="PROSITE" id="PS51782">
    <property type="entry name" value="LYSM"/>
    <property type="match status" value="1"/>
</dbReference>
<protein>
    <submittedName>
        <fullName evidence="4">LysM peptidoglycan-binding domain-containing protein</fullName>
    </submittedName>
</protein>
<dbReference type="InterPro" id="IPR011990">
    <property type="entry name" value="TPR-like_helical_dom_sf"/>
</dbReference>
<reference evidence="4 5" key="1">
    <citation type="submission" date="2021-03" db="EMBL/GenBank/DDBJ databases">
        <title>Actinomadura violae sp. nov., isolated from lichen in Thailand.</title>
        <authorList>
            <person name="Kanchanasin P."/>
            <person name="Saeng-In P."/>
            <person name="Phongsopitanun W."/>
            <person name="Yuki M."/>
            <person name="Kudo T."/>
            <person name="Ohkuma M."/>
            <person name="Tanasupawat S."/>
        </authorList>
    </citation>
    <scope>NUCLEOTIDE SEQUENCE [LARGE SCALE GENOMIC DNA]</scope>
    <source>
        <strain evidence="4 5">LCR2-06</strain>
    </source>
</reference>
<dbReference type="CDD" id="cd00118">
    <property type="entry name" value="LysM"/>
    <property type="match status" value="1"/>
</dbReference>
<feature type="region of interest" description="Disordered" evidence="1">
    <location>
        <begin position="627"/>
        <end position="649"/>
    </location>
</feature>
<dbReference type="SUPFAM" id="SSF48452">
    <property type="entry name" value="TPR-like"/>
    <property type="match status" value="1"/>
</dbReference>
<dbReference type="Pfam" id="PF01476">
    <property type="entry name" value="LysM"/>
    <property type="match status" value="1"/>
</dbReference>
<dbReference type="PANTHER" id="PTHR35807:SF2">
    <property type="entry name" value="TRANSCRIPTIONAL ACTIVATOR DOMAIN"/>
    <property type="match status" value="1"/>
</dbReference>
<comment type="caution">
    <text evidence="4">The sequence shown here is derived from an EMBL/GenBank/DDBJ whole genome shotgun (WGS) entry which is preliminary data.</text>
</comment>
<name>A0ABS3SAC9_9ACTN</name>
<dbReference type="InterPro" id="IPR005158">
    <property type="entry name" value="BTAD"/>
</dbReference>
<feature type="compositionally biased region" description="Pro residues" evidence="1">
    <location>
        <begin position="307"/>
        <end position="317"/>
    </location>
</feature>
<organism evidence="4 5">
    <name type="scientific">Actinomadura violacea</name>
    <dbReference type="NCBI Taxonomy" id="2819934"/>
    <lineage>
        <taxon>Bacteria</taxon>
        <taxon>Bacillati</taxon>
        <taxon>Actinomycetota</taxon>
        <taxon>Actinomycetes</taxon>
        <taxon>Streptosporangiales</taxon>
        <taxon>Thermomonosporaceae</taxon>
        <taxon>Actinomadura</taxon>
    </lineage>
</organism>
<keyword evidence="5" id="KW-1185">Reference proteome</keyword>
<proteinExistence type="predicted"/>
<dbReference type="EMBL" id="JAGEPF010000056">
    <property type="protein sequence ID" value="MBO2465982.1"/>
    <property type="molecule type" value="Genomic_DNA"/>
</dbReference>
<dbReference type="Proteomes" id="UP000680206">
    <property type="component" value="Unassembled WGS sequence"/>
</dbReference>
<dbReference type="SMART" id="SM01043">
    <property type="entry name" value="BTAD"/>
    <property type="match status" value="1"/>
</dbReference>
<dbReference type="Gene3D" id="1.10.10.10">
    <property type="entry name" value="Winged helix-like DNA-binding domain superfamily/Winged helix DNA-binding domain"/>
    <property type="match status" value="1"/>
</dbReference>
<feature type="transmembrane region" description="Helical" evidence="2">
    <location>
        <begin position="12"/>
        <end position="34"/>
    </location>
</feature>
<keyword evidence="2" id="KW-0812">Transmembrane</keyword>
<dbReference type="RefSeq" id="WP_208252828.1">
    <property type="nucleotide sequence ID" value="NZ_JAGEPF010000056.1"/>
</dbReference>
<evidence type="ECO:0000259" key="3">
    <source>
        <dbReference type="PROSITE" id="PS51782"/>
    </source>
</evidence>
<feature type="compositionally biased region" description="Basic and acidic residues" evidence="1">
    <location>
        <begin position="321"/>
        <end position="331"/>
    </location>
</feature>
<sequence>MTYTGTSRLADFVRGLGALMVFGFLLVGSPVAMYKMNGSPIPDRIPSGEEIRLVLMRQDTDHSVFLATLWLIGWGAWCVFVLSVCADVISFLVGRETPLLPRPVRPLQQLTRELITTAALAFSVAASLATSASAATDVHAATGVHAAADPQPNAPGHLSSGHATPEPEPTASEWTPLLANEAPPGPETGGHPWQTHTVKRGDTLWNLARRIYGSGAQYPKIFKASQGIKQPHGAPALTDPDVLHPGQRVRLPRLGSPKSASSPPRTTPHAARPSAPPKHGKTSDARTPPTLRSSSVETRPSEVPAPVVAPPASPAPSTPHHQGDHQDDHHSPQAISLSSGSWIGIGLAAALSVAVAATRLHRRRRRPINTDSNSWGRATEPPIPDSVRKARQAHMSTYADRDVRLPSDPELVREDLEAAEPNHLVIGVRDGHAVAVPLAGLSLGLSGDGAHAAARAITTELLAKAHRYRAEIVIPRADAQALFPGEDITDLAAALDACTITPSLPEATSHLEAELLHRGRLLAMTDLPDVPSLRAADPAEPLPTVMLIASVPEQDAGAVHVLSTLGHRHNIGVLVLGAWPSGTSVELSGDATVTNAHGPDAGRFTGSRLFQLTTDDAAGMLQTIRTATGTEPGVLTPPPNTNPEPDPEPHVVPAVVPPPRPSGETGGPPARLDVLGHVCLRTPDGPINTGLRRSARSLLAYLSLHPDGVARDTATAELWPDLNPKSAVTRFNSAVTNIRSVLRATTGGQTMYIIHSDGRYRVDPGAVGVDLWALTSAVADARQATDDAARIKALTLAVDLYTGEFASGISGAWVEAHREHLRRAIGNACTDLAQLLQENDPQQALAALEQAITHDPYAEPLYQHIMRLQARLNRPDAVQRTYRFLAVRLEEIDAEPSDESRKLANFPAQTLKRT</sequence>
<feature type="transmembrane region" description="Helical" evidence="2">
    <location>
        <begin position="114"/>
        <end position="135"/>
    </location>
</feature>
<dbReference type="InterPro" id="IPR051677">
    <property type="entry name" value="AfsR-DnrI-RedD_regulator"/>
</dbReference>
<dbReference type="Gene3D" id="1.25.40.10">
    <property type="entry name" value="Tetratricopeptide repeat domain"/>
    <property type="match status" value="1"/>
</dbReference>
<dbReference type="Gene3D" id="3.10.350.10">
    <property type="entry name" value="LysM domain"/>
    <property type="match status" value="1"/>
</dbReference>
<feature type="compositionally biased region" description="Pro residues" evidence="1">
    <location>
        <begin position="635"/>
        <end position="644"/>
    </location>
</feature>
<dbReference type="PANTHER" id="PTHR35807">
    <property type="entry name" value="TRANSCRIPTIONAL REGULATOR REDD-RELATED"/>
    <property type="match status" value="1"/>
</dbReference>
<evidence type="ECO:0000313" key="4">
    <source>
        <dbReference type="EMBL" id="MBO2465982.1"/>
    </source>
</evidence>
<dbReference type="SMART" id="SM00257">
    <property type="entry name" value="LysM"/>
    <property type="match status" value="1"/>
</dbReference>
<gene>
    <name evidence="4" type="ORF">J4709_51340</name>
</gene>
<feature type="transmembrane region" description="Helical" evidence="2">
    <location>
        <begin position="64"/>
        <end position="93"/>
    </location>
</feature>
<keyword evidence="2" id="KW-1133">Transmembrane helix</keyword>
<accession>A0ABS3SAC9</accession>
<dbReference type="InterPro" id="IPR036779">
    <property type="entry name" value="LysM_dom_sf"/>
</dbReference>
<evidence type="ECO:0000313" key="5">
    <source>
        <dbReference type="Proteomes" id="UP000680206"/>
    </source>
</evidence>
<evidence type="ECO:0000256" key="1">
    <source>
        <dbReference type="SAM" id="MobiDB-lite"/>
    </source>
</evidence>
<dbReference type="InterPro" id="IPR036388">
    <property type="entry name" value="WH-like_DNA-bd_sf"/>
</dbReference>
<dbReference type="Pfam" id="PF03704">
    <property type="entry name" value="BTAD"/>
    <property type="match status" value="1"/>
</dbReference>
<dbReference type="InterPro" id="IPR018392">
    <property type="entry name" value="LysM"/>
</dbReference>
<keyword evidence="2" id="KW-0472">Membrane</keyword>
<feature type="region of interest" description="Disordered" evidence="1">
    <location>
        <begin position="368"/>
        <end position="388"/>
    </location>
</feature>
<feature type="region of interest" description="Disordered" evidence="1">
    <location>
        <begin position="146"/>
        <end position="197"/>
    </location>
</feature>
<evidence type="ECO:0000256" key="2">
    <source>
        <dbReference type="SAM" id="Phobius"/>
    </source>
</evidence>
<feature type="region of interest" description="Disordered" evidence="1">
    <location>
        <begin position="227"/>
        <end position="335"/>
    </location>
</feature>